<dbReference type="Pfam" id="PF05345">
    <property type="entry name" value="He_PIG"/>
    <property type="match status" value="5"/>
</dbReference>
<organism evidence="3 4">
    <name type="scientific">Cnuibacter physcomitrellae</name>
    <dbReference type="NCBI Taxonomy" id="1619308"/>
    <lineage>
        <taxon>Bacteria</taxon>
        <taxon>Bacillati</taxon>
        <taxon>Actinomycetota</taxon>
        <taxon>Actinomycetes</taxon>
        <taxon>Micrococcales</taxon>
        <taxon>Microbacteriaceae</taxon>
        <taxon>Cnuibacter</taxon>
    </lineage>
</organism>
<feature type="compositionally biased region" description="Gly residues" evidence="1">
    <location>
        <begin position="787"/>
        <end position="811"/>
    </location>
</feature>
<feature type="signal peptide" evidence="2">
    <location>
        <begin position="1"/>
        <end position="29"/>
    </location>
</feature>
<dbReference type="InterPro" id="IPR015943">
    <property type="entry name" value="WD40/YVTN_repeat-like_dom_sf"/>
</dbReference>
<feature type="chain" id="PRO_5044347871" evidence="2">
    <location>
        <begin position="30"/>
        <end position="874"/>
    </location>
</feature>
<dbReference type="Gene3D" id="2.130.10.10">
    <property type="entry name" value="YVTN repeat-like/Quinoprotein amine dehydrogenase"/>
    <property type="match status" value="1"/>
</dbReference>
<gene>
    <name evidence="3" type="ORF">B5808_18665</name>
</gene>
<reference evidence="3 4" key="1">
    <citation type="submission" date="2017-04" db="EMBL/GenBank/DDBJ databases">
        <authorList>
            <person name="Afonso C.L."/>
            <person name="Miller P.J."/>
            <person name="Scott M.A."/>
            <person name="Spackman E."/>
            <person name="Goraichik I."/>
            <person name="Dimitrov K.M."/>
            <person name="Suarez D.L."/>
            <person name="Swayne D.E."/>
        </authorList>
    </citation>
    <scope>NUCLEOTIDE SEQUENCE [LARGE SCALE GENOMIC DNA]</scope>
    <source>
        <strain evidence="4">XA(T)</strain>
    </source>
</reference>
<dbReference type="GO" id="GO:0005975">
    <property type="term" value="P:carbohydrate metabolic process"/>
    <property type="evidence" value="ECO:0007669"/>
    <property type="project" value="UniProtKB-ARBA"/>
</dbReference>
<keyword evidence="2" id="KW-0732">Signal</keyword>
<dbReference type="InterPro" id="IPR013783">
    <property type="entry name" value="Ig-like_fold"/>
</dbReference>
<evidence type="ECO:0000256" key="1">
    <source>
        <dbReference type="SAM" id="MobiDB-lite"/>
    </source>
</evidence>
<accession>A0A1X9LSX8</accession>
<protein>
    <submittedName>
        <fullName evidence="3">Uncharacterized protein</fullName>
    </submittedName>
</protein>
<dbReference type="GO" id="GO:0005509">
    <property type="term" value="F:calcium ion binding"/>
    <property type="evidence" value="ECO:0007669"/>
    <property type="project" value="InterPro"/>
</dbReference>
<evidence type="ECO:0000256" key="2">
    <source>
        <dbReference type="SAM" id="SignalP"/>
    </source>
</evidence>
<dbReference type="Proteomes" id="UP000192775">
    <property type="component" value="Chromosome"/>
</dbReference>
<evidence type="ECO:0000313" key="4">
    <source>
        <dbReference type="Proteomes" id="UP000192775"/>
    </source>
</evidence>
<evidence type="ECO:0000313" key="3">
    <source>
        <dbReference type="EMBL" id="ARJ07021.1"/>
    </source>
</evidence>
<dbReference type="RefSeq" id="WP_085021159.1">
    <property type="nucleotide sequence ID" value="NZ_BMHD01000001.1"/>
</dbReference>
<dbReference type="AlphaFoldDB" id="A0A1X9LSX8"/>
<dbReference type="STRING" id="1619308.B5808_18665"/>
<dbReference type="EMBL" id="CP020715">
    <property type="protein sequence ID" value="ARJ07021.1"/>
    <property type="molecule type" value="Genomic_DNA"/>
</dbReference>
<dbReference type="Gene3D" id="2.60.40.10">
    <property type="entry name" value="Immunoglobulins"/>
    <property type="match status" value="5"/>
</dbReference>
<keyword evidence="4" id="KW-1185">Reference proteome</keyword>
<dbReference type="KEGG" id="cphy:B5808_18665"/>
<sequence>MKPSRALSAVLAGALVAAVALVASVPAHAAAGDIRVYTDVLPGTGPGAVREAPDGSIWVAEHLGGYVHRYTAGGEHDSIYGPYAGFGTIADTIFGPDGRLWMISSTHVGAASGGALTGSWDLRGAAPLGGDVDPTAITSSDGSLWMATGSGFQGVVQVATGGAFDFIDLPERVLDIDAHPSASRVWFSEILTEYVGFVDPATKLYTRVPNPDGSRLNGFVAAAPDGSAWVASGADIYHVTVMGTSSTWQKFSVPGTMYVRALELGPDGTLWASYNGDSLFAVFSDGATVDFGSTGVELDELSVIGGKLWMSGGMDDLAAMELLVPPTLTACPTPTGTVGTGYSSGALPTTGSDPKRFSTVVGSVPPGLTLDTATGALSGTPTVAGTHVFTLRVTGSMGMREAAYDKRCVVTIAPAPAMPPVLGPLVESGGAVAGVAYFATVTTTGAEPMTLTVTSGSLPPGVTLATSGRVAALNGAPSTAGTYDFEITATNADGSNTRAYRIVVAPSPAGPPVLGGLVESGAAVTGAAYAASVTATGDEPMTFALTSGTLPPGITLTASGRVATLSGTPTTAGTYTFSLTVTNAAGAGTKSYRIVVAAAAVAPTLPVASWPAVQVNTPFSQTLTATGDEPLTFAVSKGTLPPGLALMSAGRTVTISGTPTAAGDTDIEITASNAAGRDSKAYRISVTAPPPAPVAPTLGEATWAAARVGDPFDASIAVTGTAPVDVRVTAGSLPAGLTLGRTATGVRISGTPISAGPAAFTLTATNAGGEVSLEYRITVEPLAVTPGNGGGGGTTPGASGGAAAGGGGAGGAVTGTRPGALASTGLTGPGGAPQLAVGALALVLSSAGAAAVGAATGRHRVFTVRSGAASRREG</sequence>
<dbReference type="InterPro" id="IPR015919">
    <property type="entry name" value="Cadherin-like_sf"/>
</dbReference>
<feature type="region of interest" description="Disordered" evidence="1">
    <location>
        <begin position="785"/>
        <end position="811"/>
    </location>
</feature>
<dbReference type="PANTHER" id="PTHR37494">
    <property type="entry name" value="HEMAGGLUTININ"/>
    <property type="match status" value="1"/>
</dbReference>
<dbReference type="PANTHER" id="PTHR37494:SF1">
    <property type="entry name" value="STAPHYLOCOCCUS AUREUS SURFACE PROTEIN A"/>
    <property type="match status" value="1"/>
</dbReference>
<dbReference type="SUPFAM" id="SSF49313">
    <property type="entry name" value="Cadherin-like"/>
    <property type="match status" value="4"/>
</dbReference>
<proteinExistence type="predicted"/>
<dbReference type="GO" id="GO:0016020">
    <property type="term" value="C:membrane"/>
    <property type="evidence" value="ECO:0007669"/>
    <property type="project" value="InterPro"/>
</dbReference>
<name>A0A1X9LSX8_9MICO</name>
<dbReference type="SUPFAM" id="SSF63829">
    <property type="entry name" value="Calcium-dependent phosphotriesterase"/>
    <property type="match status" value="1"/>
</dbReference>